<dbReference type="EMBL" id="CAJNOI010000241">
    <property type="protein sequence ID" value="CAF1204061.1"/>
    <property type="molecule type" value="Genomic_DNA"/>
</dbReference>
<reference evidence="2" key="1">
    <citation type="submission" date="2021-02" db="EMBL/GenBank/DDBJ databases">
        <authorList>
            <person name="Nowell W R."/>
        </authorList>
    </citation>
    <scope>NUCLEOTIDE SEQUENCE</scope>
</reference>
<comment type="caution">
    <text evidence="2">The sequence shown here is derived from an EMBL/GenBank/DDBJ whole genome shotgun (WGS) entry which is preliminary data.</text>
</comment>
<keyword evidence="3" id="KW-1185">Reference proteome</keyword>
<dbReference type="Proteomes" id="UP000663877">
    <property type="component" value="Unassembled WGS sequence"/>
</dbReference>
<evidence type="ECO:0000313" key="3">
    <source>
        <dbReference type="Proteomes" id="UP000663832"/>
    </source>
</evidence>
<accession>A0A815TTX8</accession>
<dbReference type="PROSITE" id="PS51996">
    <property type="entry name" value="TR_MART"/>
    <property type="match status" value="1"/>
</dbReference>
<name>A0A815TTX8_9BILA</name>
<dbReference type="SUPFAM" id="SSF56399">
    <property type="entry name" value="ADP-ribosylation"/>
    <property type="match status" value="1"/>
</dbReference>
<dbReference type="AlphaFoldDB" id="A0A815TTX8"/>
<dbReference type="Gene3D" id="3.90.176.10">
    <property type="entry name" value="Toxin ADP-ribosyltransferase, Chain A, domain 1"/>
    <property type="match status" value="1"/>
</dbReference>
<gene>
    <name evidence="1" type="ORF">BJG266_LOCUS27077</name>
    <name evidence="2" type="ORF">QVE165_LOCUS43962</name>
</gene>
<dbReference type="EMBL" id="CAJNOM010000578">
    <property type="protein sequence ID" value="CAF1508519.1"/>
    <property type="molecule type" value="Genomic_DNA"/>
</dbReference>
<organism evidence="2 3">
    <name type="scientific">Adineta steineri</name>
    <dbReference type="NCBI Taxonomy" id="433720"/>
    <lineage>
        <taxon>Eukaryota</taxon>
        <taxon>Metazoa</taxon>
        <taxon>Spiralia</taxon>
        <taxon>Gnathifera</taxon>
        <taxon>Rotifera</taxon>
        <taxon>Eurotatoria</taxon>
        <taxon>Bdelloidea</taxon>
        <taxon>Adinetida</taxon>
        <taxon>Adinetidae</taxon>
        <taxon>Adineta</taxon>
    </lineage>
</organism>
<evidence type="ECO:0000313" key="2">
    <source>
        <dbReference type="EMBL" id="CAF1508519.1"/>
    </source>
</evidence>
<protein>
    <recommendedName>
        <fullName evidence="4">Mono(ADP-ribosyl)transferase</fullName>
    </recommendedName>
</protein>
<evidence type="ECO:0008006" key="4">
    <source>
        <dbReference type="Google" id="ProtNLM"/>
    </source>
</evidence>
<sequence>MLREGWDVKTVVDRFYEQEEHEDEKIFHNTSDLADVQWFLQQARETGDPFWLIKAYTAETGFYKTVNLALARDVHTFRGLYWRALLGPFSLAACFAGHEKLKKYRFLGTSYRGMKLSLGDFEEHYKVGIEILIKAFTSTSKLRDIAEQFAIAPSCESRSLSVLCIYINTDKCWGYNDDGDYAKKKRQPFALDISSISEYPHEEEVLILPHTSFVIERIEHLPSGLVEIELHSNDEYCDSYSG</sequence>
<proteinExistence type="predicted"/>
<evidence type="ECO:0000313" key="1">
    <source>
        <dbReference type="EMBL" id="CAF1204061.1"/>
    </source>
</evidence>
<dbReference type="OrthoDB" id="5314041at2759"/>
<dbReference type="Proteomes" id="UP000663832">
    <property type="component" value="Unassembled WGS sequence"/>
</dbReference>